<dbReference type="RefSeq" id="WP_344501102.1">
    <property type="nucleotide sequence ID" value="NZ_BAAAQD010000002.1"/>
</dbReference>
<organism evidence="1 2">
    <name type="scientific">Dactylosporangium maewongense</name>
    <dbReference type="NCBI Taxonomy" id="634393"/>
    <lineage>
        <taxon>Bacteria</taxon>
        <taxon>Bacillati</taxon>
        <taxon>Actinomycetota</taxon>
        <taxon>Actinomycetes</taxon>
        <taxon>Micromonosporales</taxon>
        <taxon>Micromonosporaceae</taxon>
        <taxon>Dactylosporangium</taxon>
    </lineage>
</organism>
<protein>
    <submittedName>
        <fullName evidence="1">Exopolyphosphatase</fullName>
    </submittedName>
</protein>
<evidence type="ECO:0000313" key="2">
    <source>
        <dbReference type="Proteomes" id="UP001501470"/>
    </source>
</evidence>
<dbReference type="InterPro" id="IPR038763">
    <property type="entry name" value="DHH_sf"/>
</dbReference>
<dbReference type="PIRSF" id="PIRSF028235">
    <property type="entry name" value="UCP028235"/>
    <property type="match status" value="1"/>
</dbReference>
<dbReference type="EMBL" id="BAAAQD010000002">
    <property type="protein sequence ID" value="GAA1503515.1"/>
    <property type="molecule type" value="Genomic_DNA"/>
</dbReference>
<sequence length="321" mass="35490">MKHRLVTRSDFDGLVCAVLLRHLDLIGDITFVHPKDVQDGTVDIGPDDILTNLPYAPGAHLVFDHHHSETLRNAGDNMDDRTNHIIDAEAPSAARVIYDHFGGAARFPNVSDELMEAVDKADSAQYDITDILQPVGWTLMNFLMDSRTGLGRFRQFRISNYQLMMQLIDACIDHQDVEEILALPDVAERAELFCEQQELFVDQLRRVSHLEGDVVVVDLRDEEVIYAGNRFMVYALFPEARVSIHVIWGKQKLNTVFAVGKSILDRTSPTDIGSVMLQYGGGGHLAAGTCQVPHDESEQVLADIIAKVGAPRAAAMSSGAS</sequence>
<dbReference type="SUPFAM" id="SSF64182">
    <property type="entry name" value="DHH phosphoesterases"/>
    <property type="match status" value="1"/>
</dbReference>
<accession>A0ABP4KJY4</accession>
<dbReference type="Proteomes" id="UP001501470">
    <property type="component" value="Unassembled WGS sequence"/>
</dbReference>
<evidence type="ECO:0000313" key="1">
    <source>
        <dbReference type="EMBL" id="GAA1503515.1"/>
    </source>
</evidence>
<dbReference type="InterPro" id="IPR016877">
    <property type="entry name" value="UCP028235"/>
</dbReference>
<name>A0ABP4KJY4_9ACTN</name>
<comment type="caution">
    <text evidence="1">The sequence shown here is derived from an EMBL/GenBank/DDBJ whole genome shotgun (WGS) entry which is preliminary data.</text>
</comment>
<reference evidence="2" key="1">
    <citation type="journal article" date="2019" name="Int. J. Syst. Evol. Microbiol.">
        <title>The Global Catalogue of Microorganisms (GCM) 10K type strain sequencing project: providing services to taxonomists for standard genome sequencing and annotation.</title>
        <authorList>
            <consortium name="The Broad Institute Genomics Platform"/>
            <consortium name="The Broad Institute Genome Sequencing Center for Infectious Disease"/>
            <person name="Wu L."/>
            <person name="Ma J."/>
        </authorList>
    </citation>
    <scope>NUCLEOTIDE SEQUENCE [LARGE SCALE GENOMIC DNA]</scope>
    <source>
        <strain evidence="2">JCM 15933</strain>
    </source>
</reference>
<keyword evidence="2" id="KW-1185">Reference proteome</keyword>
<proteinExistence type="predicted"/>
<gene>
    <name evidence="1" type="ORF">GCM10009827_015710</name>
</gene>